<name>A0A8H3EVX8_9LECA</name>
<evidence type="ECO:0000313" key="2">
    <source>
        <dbReference type="EMBL" id="CAF9913609.1"/>
    </source>
</evidence>
<proteinExistence type="predicted"/>
<reference evidence="2" key="1">
    <citation type="submission" date="2021-03" db="EMBL/GenBank/DDBJ databases">
        <authorList>
            <person name="Tagirdzhanova G."/>
        </authorList>
    </citation>
    <scope>NUCLEOTIDE SEQUENCE</scope>
</reference>
<dbReference type="OrthoDB" id="5314201at2759"/>
<gene>
    <name evidence="2" type="ORF">HETSPECPRED_001609</name>
</gene>
<evidence type="ECO:0008006" key="4">
    <source>
        <dbReference type="Google" id="ProtNLM"/>
    </source>
</evidence>
<organism evidence="2 3">
    <name type="scientific">Heterodermia speciosa</name>
    <dbReference type="NCBI Taxonomy" id="116794"/>
    <lineage>
        <taxon>Eukaryota</taxon>
        <taxon>Fungi</taxon>
        <taxon>Dikarya</taxon>
        <taxon>Ascomycota</taxon>
        <taxon>Pezizomycotina</taxon>
        <taxon>Lecanoromycetes</taxon>
        <taxon>OSLEUM clade</taxon>
        <taxon>Lecanoromycetidae</taxon>
        <taxon>Caliciales</taxon>
        <taxon>Physciaceae</taxon>
        <taxon>Heterodermia</taxon>
    </lineage>
</organism>
<dbReference type="AlphaFoldDB" id="A0A8H3EVX8"/>
<evidence type="ECO:0000313" key="3">
    <source>
        <dbReference type="Proteomes" id="UP000664521"/>
    </source>
</evidence>
<keyword evidence="3" id="KW-1185">Reference proteome</keyword>
<protein>
    <recommendedName>
        <fullName evidence="4">HAUS augmin-like complex subunit 3 N-terminal domain-containing protein</fullName>
    </recommendedName>
</protein>
<feature type="region of interest" description="Disordered" evidence="1">
    <location>
        <begin position="351"/>
        <end position="371"/>
    </location>
</feature>
<dbReference type="Proteomes" id="UP000664521">
    <property type="component" value="Unassembled WGS sequence"/>
</dbReference>
<dbReference type="EMBL" id="CAJPDS010000013">
    <property type="protein sequence ID" value="CAF9913609.1"/>
    <property type="molecule type" value="Genomic_DNA"/>
</dbReference>
<accession>A0A8H3EVX8</accession>
<evidence type="ECO:0000256" key="1">
    <source>
        <dbReference type="SAM" id="MobiDB-lite"/>
    </source>
</evidence>
<sequence>MNPDQALGQLLNVIESYNIPISKDEIQQAFDAGNAQELETWVQECLNPDTLLSREEEALYSMLEHSGVARRLQAAQHLDSLRPVQDDEIRDALLTLEASTSAIAKQESILRAQHDALLTFQRSRLHVETQARRTAIQKHRKRQQTLQRLRLAYDELFKEVNDDYNEFRRSILKTEALLPYILEELSRHDDSRFLSVEREIRKVQVDRVDETLNQKGKLCSTLRGLLVDNIRYRLDRIYLETIPTSQHDHLAVSNYEDNQEAGLASELQTLADEIVPVVEMFVEHEYVAPLKAAATNQRFRHETEAAIVLDKASTLLTQMFNTAELLKTKLLKLSSQTVAATFLTRLLADVEDQESDKSPKTPWSVGARSVESKSEVKANHADALFQRLSNRSEEDESASATRRLLGGYGIVLDHDPSQNVDRQLLDGAVSDRERKLVQVSCEVESSILSRIERSIHGASDAQHLLMDELLFDTKFNAVKLSDVDIEARMKSLQRSVERAGFSVTNFDMEKLHGINKDREDFVTRWSAT</sequence>
<comment type="caution">
    <text evidence="2">The sequence shown here is derived from an EMBL/GenBank/DDBJ whole genome shotgun (WGS) entry which is preliminary data.</text>
</comment>